<dbReference type="PROSITE" id="PS50090">
    <property type="entry name" value="MYB_LIKE"/>
    <property type="match status" value="2"/>
</dbReference>
<evidence type="ECO:0000259" key="4">
    <source>
        <dbReference type="PROSITE" id="PS50090"/>
    </source>
</evidence>
<evidence type="ECO:0000256" key="3">
    <source>
        <dbReference type="ARBA" id="ARBA00023242"/>
    </source>
</evidence>
<accession>A0A2P6RZ26</accession>
<dbReference type="Pfam" id="PF00249">
    <property type="entry name" value="Myb_DNA-binding"/>
    <property type="match status" value="2"/>
</dbReference>
<feature type="domain" description="Myb-like" evidence="4">
    <location>
        <begin position="66"/>
        <end position="116"/>
    </location>
</feature>
<dbReference type="PROSITE" id="PS51294">
    <property type="entry name" value="HTH_MYB"/>
    <property type="match status" value="2"/>
</dbReference>
<keyword evidence="7" id="KW-1185">Reference proteome</keyword>
<dbReference type="GO" id="GO:0003677">
    <property type="term" value="F:DNA binding"/>
    <property type="evidence" value="ECO:0007669"/>
    <property type="project" value="UniProtKB-KW"/>
</dbReference>
<dbReference type="InterPro" id="IPR015495">
    <property type="entry name" value="Myb_TF_plants"/>
</dbReference>
<comment type="subcellular location">
    <subcellularLocation>
        <location evidence="1">Nucleus</location>
    </subcellularLocation>
</comment>
<protein>
    <submittedName>
        <fullName evidence="6">Putative transcription factor MYB-HB-like family</fullName>
    </submittedName>
</protein>
<dbReference type="Gramene" id="PRQ51663">
    <property type="protein sequence ID" value="PRQ51663"/>
    <property type="gene ID" value="RchiOBHm_Chr2g0146961"/>
</dbReference>
<evidence type="ECO:0000256" key="2">
    <source>
        <dbReference type="ARBA" id="ARBA00023125"/>
    </source>
</evidence>
<dbReference type="PANTHER" id="PTHR47999:SF96">
    <property type="entry name" value="TRANSCRIPTION REPRESSOR MYB6-LIKE"/>
    <property type="match status" value="1"/>
</dbReference>
<dbReference type="PANTHER" id="PTHR47999">
    <property type="entry name" value="TRANSCRIPTION FACTOR MYB8-RELATED-RELATED"/>
    <property type="match status" value="1"/>
</dbReference>
<keyword evidence="2" id="KW-0238">DNA-binding</keyword>
<dbReference type="CDD" id="cd00167">
    <property type="entry name" value="SANT"/>
    <property type="match status" value="2"/>
</dbReference>
<gene>
    <name evidence="6" type="ORF">RchiOBHm_Chr2g0146961</name>
</gene>
<organism evidence="6 7">
    <name type="scientific">Rosa chinensis</name>
    <name type="common">China rose</name>
    <dbReference type="NCBI Taxonomy" id="74649"/>
    <lineage>
        <taxon>Eukaryota</taxon>
        <taxon>Viridiplantae</taxon>
        <taxon>Streptophyta</taxon>
        <taxon>Embryophyta</taxon>
        <taxon>Tracheophyta</taxon>
        <taxon>Spermatophyta</taxon>
        <taxon>Magnoliopsida</taxon>
        <taxon>eudicotyledons</taxon>
        <taxon>Gunneridae</taxon>
        <taxon>Pentapetalae</taxon>
        <taxon>rosids</taxon>
        <taxon>fabids</taxon>
        <taxon>Rosales</taxon>
        <taxon>Rosaceae</taxon>
        <taxon>Rosoideae</taxon>
        <taxon>Rosoideae incertae sedis</taxon>
        <taxon>Rosa</taxon>
    </lineage>
</organism>
<name>A0A2P6RZ26_ROSCH</name>
<feature type="domain" description="HTH myb-type" evidence="5">
    <location>
        <begin position="11"/>
        <end position="65"/>
    </location>
</feature>
<proteinExistence type="predicted"/>
<dbReference type="InterPro" id="IPR009057">
    <property type="entry name" value="Homeodomain-like_sf"/>
</dbReference>
<evidence type="ECO:0000313" key="6">
    <source>
        <dbReference type="EMBL" id="PRQ51663.1"/>
    </source>
</evidence>
<dbReference type="Proteomes" id="UP000238479">
    <property type="component" value="Chromosome 2"/>
</dbReference>
<dbReference type="OMA" id="DINMSHD"/>
<dbReference type="SMART" id="SM00717">
    <property type="entry name" value="SANT"/>
    <property type="match status" value="2"/>
</dbReference>
<dbReference type="GO" id="GO:0005634">
    <property type="term" value="C:nucleus"/>
    <property type="evidence" value="ECO:0007669"/>
    <property type="project" value="UniProtKB-SubCell"/>
</dbReference>
<dbReference type="AlphaFoldDB" id="A0A2P6RZ26"/>
<keyword evidence="3" id="KW-0539">Nucleus</keyword>
<dbReference type="Gene3D" id="1.10.10.60">
    <property type="entry name" value="Homeodomain-like"/>
    <property type="match status" value="2"/>
</dbReference>
<dbReference type="InterPro" id="IPR017930">
    <property type="entry name" value="Myb_dom"/>
</dbReference>
<evidence type="ECO:0000259" key="5">
    <source>
        <dbReference type="PROSITE" id="PS51294"/>
    </source>
</evidence>
<reference evidence="6 7" key="1">
    <citation type="journal article" date="2018" name="Nat. Genet.">
        <title>The Rosa genome provides new insights in the design of modern roses.</title>
        <authorList>
            <person name="Bendahmane M."/>
        </authorList>
    </citation>
    <scope>NUCLEOTIDE SEQUENCE [LARGE SCALE GENOMIC DNA]</scope>
    <source>
        <strain evidence="7">cv. Old Blush</strain>
    </source>
</reference>
<evidence type="ECO:0000256" key="1">
    <source>
        <dbReference type="ARBA" id="ARBA00004123"/>
    </source>
</evidence>
<sequence length="165" mass="19230">MGSRSHCPRDKHGRKKVAWTAFEDQIVKDYVKNHGAGKWDKLSKETGECLKRSGNSVRLRWLNYLRPDINTSSITEYEEDLLIRLHKLLGNRWSLIARRIPGRTENQVKNYWNSTLKKKLSQKNLCEELCNWTLEDSSSPVPTTDQDDPHWTKKNVYEEGQACQG</sequence>
<dbReference type="EMBL" id="PDCK01000040">
    <property type="protein sequence ID" value="PRQ51663.1"/>
    <property type="molecule type" value="Genomic_DNA"/>
</dbReference>
<feature type="domain" description="Myb-like" evidence="4">
    <location>
        <begin position="11"/>
        <end position="65"/>
    </location>
</feature>
<dbReference type="SUPFAM" id="SSF46689">
    <property type="entry name" value="Homeodomain-like"/>
    <property type="match status" value="1"/>
</dbReference>
<evidence type="ECO:0000313" key="7">
    <source>
        <dbReference type="Proteomes" id="UP000238479"/>
    </source>
</evidence>
<feature type="domain" description="HTH myb-type" evidence="5">
    <location>
        <begin position="66"/>
        <end position="120"/>
    </location>
</feature>
<comment type="caution">
    <text evidence="6">The sequence shown here is derived from an EMBL/GenBank/DDBJ whole genome shotgun (WGS) entry which is preliminary data.</text>
</comment>
<dbReference type="InterPro" id="IPR001005">
    <property type="entry name" value="SANT/Myb"/>
</dbReference>